<dbReference type="OrthoDB" id="1121759at2"/>
<protein>
    <submittedName>
        <fullName evidence="2">L-xylulose 5-phosphate 3-epimerase</fullName>
    </submittedName>
</protein>
<dbReference type="RefSeq" id="WP_052522241.1">
    <property type="nucleotide sequence ID" value="NZ_BAMD01000034.1"/>
</dbReference>
<comment type="caution">
    <text evidence="2">The sequence shown here is derived from an EMBL/GenBank/DDBJ whole genome shotgun (WGS) entry which is preliminary data.</text>
</comment>
<dbReference type="Pfam" id="PF01261">
    <property type="entry name" value="AP_endonuc_2"/>
    <property type="match status" value="1"/>
</dbReference>
<gene>
    <name evidence="2" type="ORF">JCM21142_72655</name>
</gene>
<keyword evidence="3" id="KW-1185">Reference proteome</keyword>
<evidence type="ECO:0000313" key="3">
    <source>
        <dbReference type="Proteomes" id="UP000019402"/>
    </source>
</evidence>
<evidence type="ECO:0000313" key="2">
    <source>
        <dbReference type="EMBL" id="GAF03965.1"/>
    </source>
</evidence>
<proteinExistence type="predicted"/>
<dbReference type="InterPro" id="IPR036237">
    <property type="entry name" value="Xyl_isomerase-like_sf"/>
</dbReference>
<dbReference type="SUPFAM" id="SSF51658">
    <property type="entry name" value="Xylose isomerase-like"/>
    <property type="match status" value="1"/>
</dbReference>
<dbReference type="InterPro" id="IPR013022">
    <property type="entry name" value="Xyl_isomerase-like_TIM-brl"/>
</dbReference>
<dbReference type="PANTHER" id="PTHR12110:SF41">
    <property type="entry name" value="INOSOSE DEHYDRATASE"/>
    <property type="match status" value="1"/>
</dbReference>
<feature type="domain" description="Xylose isomerase-like TIM barrel" evidence="1">
    <location>
        <begin position="34"/>
        <end position="241"/>
    </location>
</feature>
<sequence length="257" mass="30049">MLSTSKTEAKQWELACQAWTFHRFTLSETLIQMEKLGIRHIELYPEQKVAPDQQGTTHFSMSDDEIIRLKALLKKHHIKISSYGVVTPTHENEWEQLFEFAEKMNIKTIVSEPQQALLPFINSLCQQYKIRVAIHNHPEPTPYWNPHIVLKALVHRSQYIGVCADIGHWTRSGLEASECLKKLEGHIFEIHTKDVNRTDKQGHAVVFGEGIMDWPKVFSELERQQFKGKFVIEHEYNWDNPVPDLHKNILFFKLNTQ</sequence>
<evidence type="ECO:0000259" key="1">
    <source>
        <dbReference type="Pfam" id="PF01261"/>
    </source>
</evidence>
<organism evidence="2 3">
    <name type="scientific">Saccharicrinis fermentans DSM 9555 = JCM 21142</name>
    <dbReference type="NCBI Taxonomy" id="869213"/>
    <lineage>
        <taxon>Bacteria</taxon>
        <taxon>Pseudomonadati</taxon>
        <taxon>Bacteroidota</taxon>
        <taxon>Bacteroidia</taxon>
        <taxon>Marinilabiliales</taxon>
        <taxon>Marinilabiliaceae</taxon>
        <taxon>Saccharicrinis</taxon>
    </lineage>
</organism>
<dbReference type="EMBL" id="BAMD01000034">
    <property type="protein sequence ID" value="GAF03965.1"/>
    <property type="molecule type" value="Genomic_DNA"/>
</dbReference>
<dbReference type="PANTHER" id="PTHR12110">
    <property type="entry name" value="HYDROXYPYRUVATE ISOMERASE"/>
    <property type="match status" value="1"/>
</dbReference>
<dbReference type="Gene3D" id="3.20.20.150">
    <property type="entry name" value="Divalent-metal-dependent TIM barrel enzymes"/>
    <property type="match status" value="1"/>
</dbReference>
<name>W7XZ67_9BACT</name>
<reference evidence="2 3" key="1">
    <citation type="journal article" date="2014" name="Genome Announc.">
        <title>Draft Genome Sequence of Cytophaga fermentans JCM 21142T, a Facultative Anaerobe Isolated from Marine Mud.</title>
        <authorList>
            <person name="Starns D."/>
            <person name="Oshima K."/>
            <person name="Suda W."/>
            <person name="Iino T."/>
            <person name="Yuki M."/>
            <person name="Inoue J."/>
            <person name="Kitamura K."/>
            <person name="Iida T."/>
            <person name="Darby A."/>
            <person name="Hattori M."/>
            <person name="Ohkuma M."/>
        </authorList>
    </citation>
    <scope>NUCLEOTIDE SEQUENCE [LARGE SCALE GENOMIC DNA]</scope>
    <source>
        <strain evidence="2 3">JCM 21142</strain>
    </source>
</reference>
<dbReference type="STRING" id="869213.GCA_000517085_00474"/>
<dbReference type="AlphaFoldDB" id="W7XZ67"/>
<dbReference type="InterPro" id="IPR050312">
    <property type="entry name" value="IolE/XylAMocC-like"/>
</dbReference>
<dbReference type="eggNOG" id="COG1082">
    <property type="taxonomic scope" value="Bacteria"/>
</dbReference>
<accession>W7XZ67</accession>
<dbReference type="Proteomes" id="UP000019402">
    <property type="component" value="Unassembled WGS sequence"/>
</dbReference>